<evidence type="ECO:0000256" key="1">
    <source>
        <dbReference type="SAM" id="Phobius"/>
    </source>
</evidence>
<accession>A0A1R4KAB0</accession>
<dbReference type="InterPro" id="IPR027381">
    <property type="entry name" value="LytR/CpsA/Psr_C"/>
</dbReference>
<evidence type="ECO:0000313" key="4">
    <source>
        <dbReference type="Proteomes" id="UP000188342"/>
    </source>
</evidence>
<keyword evidence="1" id="KW-1133">Transmembrane helix</keyword>
<dbReference type="STRING" id="1255658.FM114_12490"/>
<feature type="domain" description="LytR/CpsA/Psr regulator C-terminal" evidence="2">
    <location>
        <begin position="57"/>
        <end position="139"/>
    </location>
</feature>
<organism evidence="3 4">
    <name type="scientific">Luteococcus japonicus LSP_Lj1</name>
    <dbReference type="NCBI Taxonomy" id="1255658"/>
    <lineage>
        <taxon>Bacteria</taxon>
        <taxon>Bacillati</taxon>
        <taxon>Actinomycetota</taxon>
        <taxon>Actinomycetes</taxon>
        <taxon>Propionibacteriales</taxon>
        <taxon>Propionibacteriaceae</taxon>
        <taxon>Luteococcus</taxon>
    </lineage>
</organism>
<name>A0A1R4KAB0_9ACTN</name>
<reference evidence="3 4" key="1">
    <citation type="submission" date="2017-02" db="EMBL/GenBank/DDBJ databases">
        <authorList>
            <person name="Peterson S.W."/>
        </authorList>
    </citation>
    <scope>NUCLEOTIDE SEQUENCE [LARGE SCALE GENOMIC DNA]</scope>
    <source>
        <strain evidence="3 4">LSP_Lj1</strain>
    </source>
</reference>
<dbReference type="Proteomes" id="UP000188342">
    <property type="component" value="Unassembled WGS sequence"/>
</dbReference>
<keyword evidence="1" id="KW-0472">Membrane</keyword>
<dbReference type="RefSeq" id="WP_245995574.1">
    <property type="nucleotide sequence ID" value="NZ_FUKQ01000047.1"/>
</dbReference>
<feature type="transmembrane region" description="Helical" evidence="1">
    <location>
        <begin position="7"/>
        <end position="29"/>
    </location>
</feature>
<gene>
    <name evidence="3" type="ORF">FM114_12490</name>
</gene>
<keyword evidence="4" id="KW-1185">Reference proteome</keyword>
<proteinExistence type="predicted"/>
<dbReference type="Gene3D" id="3.30.70.2390">
    <property type="match status" value="1"/>
</dbReference>
<evidence type="ECO:0000313" key="3">
    <source>
        <dbReference type="EMBL" id="SJN41094.1"/>
    </source>
</evidence>
<evidence type="ECO:0000259" key="2">
    <source>
        <dbReference type="Pfam" id="PF13399"/>
    </source>
</evidence>
<dbReference type="EMBL" id="FUKQ01000047">
    <property type="protein sequence ID" value="SJN41094.1"/>
    <property type="molecule type" value="Genomic_DNA"/>
</dbReference>
<protein>
    <submittedName>
        <fullName evidence="3">Putative membrane protein</fullName>
    </submittedName>
</protein>
<dbReference type="AlphaFoldDB" id="A0A1R4KAB0"/>
<dbReference type="Pfam" id="PF13399">
    <property type="entry name" value="LytR_C"/>
    <property type="match status" value="1"/>
</dbReference>
<keyword evidence="1" id="KW-0812">Transmembrane</keyword>
<sequence length="168" mass="17575">MQRYVRLFGTPITLLVLIGILIFGARWGYKNVVAPAPPPPLVPCTNQNVGKALKVSQVTVKVYNGGTKAGLASTVAAQLRAVGFNVSKTGNTEVEVNQTQIIGADADNPEVKLVAGFFKGAQVKGDGRVDHSVEVLVGNKVTGFNRSAPTSIQVNNPTVCLPAPVATP</sequence>